<keyword evidence="2" id="KW-1185">Reference proteome</keyword>
<evidence type="ECO:0000313" key="2">
    <source>
        <dbReference type="Proteomes" id="UP000319976"/>
    </source>
</evidence>
<dbReference type="KEGG" id="chya:V22_19200"/>
<dbReference type="RefSeq" id="WP_145262050.1">
    <property type="nucleotide sequence ID" value="NZ_CP036316.1"/>
</dbReference>
<gene>
    <name evidence="1" type="ORF">V22_19200</name>
</gene>
<proteinExistence type="predicted"/>
<evidence type="ECO:0000313" key="1">
    <source>
        <dbReference type="EMBL" id="QDT64679.1"/>
    </source>
</evidence>
<dbReference type="Proteomes" id="UP000319976">
    <property type="component" value="Chromosome"/>
</dbReference>
<sequence>MFNRVPSVAILIVVLVGCGGSNGPDIYIVSGTVTFKGSPVKSGDIRFMPDTSKGREGPTGLATIENGYFKTRDGRGVIAGPYVALVRGHSDQADEEGTPLPLFPDYRMELDFPSEDSSIEITVPSVSE</sequence>
<protein>
    <recommendedName>
        <fullName evidence="3">Carboxypeptidase regulatory-like domain-containing protein</fullName>
    </recommendedName>
</protein>
<dbReference type="OrthoDB" id="289094at2"/>
<evidence type="ECO:0008006" key="3">
    <source>
        <dbReference type="Google" id="ProtNLM"/>
    </source>
</evidence>
<name>A0A517T8J6_9PLAN</name>
<dbReference type="EMBL" id="CP036316">
    <property type="protein sequence ID" value="QDT64679.1"/>
    <property type="molecule type" value="Genomic_DNA"/>
</dbReference>
<accession>A0A517T8J6</accession>
<reference evidence="1 2" key="1">
    <citation type="submission" date="2019-02" db="EMBL/GenBank/DDBJ databases">
        <title>Deep-cultivation of Planctomycetes and their phenomic and genomic characterization uncovers novel biology.</title>
        <authorList>
            <person name="Wiegand S."/>
            <person name="Jogler M."/>
            <person name="Boedeker C."/>
            <person name="Pinto D."/>
            <person name="Vollmers J."/>
            <person name="Rivas-Marin E."/>
            <person name="Kohn T."/>
            <person name="Peeters S.H."/>
            <person name="Heuer A."/>
            <person name="Rast P."/>
            <person name="Oberbeckmann S."/>
            <person name="Bunk B."/>
            <person name="Jeske O."/>
            <person name="Meyerdierks A."/>
            <person name="Storesund J.E."/>
            <person name="Kallscheuer N."/>
            <person name="Luecker S."/>
            <person name="Lage O.M."/>
            <person name="Pohl T."/>
            <person name="Merkel B.J."/>
            <person name="Hornburger P."/>
            <person name="Mueller R.-W."/>
            <person name="Bruemmer F."/>
            <person name="Labrenz M."/>
            <person name="Spormann A.M."/>
            <person name="Op den Camp H."/>
            <person name="Overmann J."/>
            <person name="Amann R."/>
            <person name="Jetten M.S.M."/>
            <person name="Mascher T."/>
            <person name="Medema M.H."/>
            <person name="Devos D.P."/>
            <person name="Kaster A.-K."/>
            <person name="Ovreas L."/>
            <person name="Rohde M."/>
            <person name="Galperin M.Y."/>
            <person name="Jogler C."/>
        </authorList>
    </citation>
    <scope>NUCLEOTIDE SEQUENCE [LARGE SCALE GENOMIC DNA]</scope>
    <source>
        <strain evidence="1 2">V22</strain>
    </source>
</reference>
<dbReference type="AlphaFoldDB" id="A0A517T8J6"/>
<dbReference type="PROSITE" id="PS51257">
    <property type="entry name" value="PROKAR_LIPOPROTEIN"/>
    <property type="match status" value="1"/>
</dbReference>
<organism evidence="1 2">
    <name type="scientific">Calycomorphotria hydatis</name>
    <dbReference type="NCBI Taxonomy" id="2528027"/>
    <lineage>
        <taxon>Bacteria</taxon>
        <taxon>Pseudomonadati</taxon>
        <taxon>Planctomycetota</taxon>
        <taxon>Planctomycetia</taxon>
        <taxon>Planctomycetales</taxon>
        <taxon>Planctomycetaceae</taxon>
        <taxon>Calycomorphotria</taxon>
    </lineage>
</organism>